<dbReference type="PROSITE" id="PS50943">
    <property type="entry name" value="HTH_CROC1"/>
    <property type="match status" value="1"/>
</dbReference>
<evidence type="ECO:0000256" key="3">
    <source>
        <dbReference type="ARBA" id="ARBA00023163"/>
    </source>
</evidence>
<keyword evidence="6" id="KW-1185">Reference proteome</keyword>
<feature type="domain" description="HTH cro/C1-type" evidence="4">
    <location>
        <begin position="12"/>
        <end position="67"/>
    </location>
</feature>
<keyword evidence="2" id="KW-0238">DNA-binding</keyword>
<dbReference type="InterPro" id="IPR039418">
    <property type="entry name" value="LexA-like"/>
</dbReference>
<proteinExistence type="predicted"/>
<keyword evidence="3" id="KW-0804">Transcription</keyword>
<dbReference type="PANTHER" id="PTHR40661:SF3">
    <property type="entry name" value="FELS-1 PROPHAGE TRANSCRIPTIONAL REGULATOR"/>
    <property type="match status" value="1"/>
</dbReference>
<dbReference type="CDD" id="cd06529">
    <property type="entry name" value="S24_LexA-like"/>
    <property type="match status" value="1"/>
</dbReference>
<protein>
    <recommendedName>
        <fullName evidence="4">HTH cro/C1-type domain-containing protein</fullName>
    </recommendedName>
</protein>
<evidence type="ECO:0000259" key="4">
    <source>
        <dbReference type="PROSITE" id="PS50943"/>
    </source>
</evidence>
<dbReference type="EMBL" id="BAABIQ010000028">
    <property type="protein sequence ID" value="GAA4790805.1"/>
    <property type="molecule type" value="Genomic_DNA"/>
</dbReference>
<evidence type="ECO:0000256" key="2">
    <source>
        <dbReference type="ARBA" id="ARBA00023125"/>
    </source>
</evidence>
<dbReference type="Gene3D" id="1.10.260.40">
    <property type="entry name" value="lambda repressor-like DNA-binding domains"/>
    <property type="match status" value="1"/>
</dbReference>
<reference evidence="6" key="1">
    <citation type="journal article" date="2019" name="Int. J. Syst. Evol. Microbiol.">
        <title>The Global Catalogue of Microorganisms (GCM) 10K type strain sequencing project: providing services to taxonomists for standard genome sequencing and annotation.</title>
        <authorList>
            <consortium name="The Broad Institute Genomics Platform"/>
            <consortium name="The Broad Institute Genome Sequencing Center for Infectious Disease"/>
            <person name="Wu L."/>
            <person name="Ma J."/>
        </authorList>
    </citation>
    <scope>NUCLEOTIDE SEQUENCE [LARGE SCALE GENOMIC DNA]</scope>
    <source>
        <strain evidence="6">JCM 18200</strain>
    </source>
</reference>
<dbReference type="SUPFAM" id="SSF51306">
    <property type="entry name" value="LexA/Signal peptidase"/>
    <property type="match status" value="1"/>
</dbReference>
<name>A0ABP9B8V7_9SPHI</name>
<sequence>MEPAKVFFNSNLLFLRKRKKYSQQQLAELLGYTRAKYTAMENGHTENPPLADLVKISDFFHIPLDYLLRHDLGRLSEFDLRKMETGAKEYINGKNLRVLSITVNAENKENMEYVPVKAKAGYAAGCTDPEYLAALPKFTLPNLPKDGTYRMFPTTGDSMLPIPDGSDVVARYVQDWKTLKPDTLCIVILKGEQDFVFKQVTLQKDGTLLMRSLNSNYRPYTVAVNDVLEIWQYAKHQTDKLPEPETDLQEIKMLIRNMQHQLQSNLAYRNK</sequence>
<organism evidence="5 6">
    <name type="scientific">Olivibacter ginsenosidimutans</name>
    <dbReference type="NCBI Taxonomy" id="1176537"/>
    <lineage>
        <taxon>Bacteria</taxon>
        <taxon>Pseudomonadati</taxon>
        <taxon>Bacteroidota</taxon>
        <taxon>Sphingobacteriia</taxon>
        <taxon>Sphingobacteriales</taxon>
        <taxon>Sphingobacteriaceae</taxon>
        <taxon>Olivibacter</taxon>
    </lineage>
</organism>
<dbReference type="RefSeq" id="WP_345231464.1">
    <property type="nucleotide sequence ID" value="NZ_BAABIQ010000028.1"/>
</dbReference>
<dbReference type="PANTHER" id="PTHR40661">
    <property type="match status" value="1"/>
</dbReference>
<gene>
    <name evidence="5" type="ORF">GCM10023231_18360</name>
</gene>
<comment type="caution">
    <text evidence="5">The sequence shown here is derived from an EMBL/GenBank/DDBJ whole genome shotgun (WGS) entry which is preliminary data.</text>
</comment>
<dbReference type="SUPFAM" id="SSF47413">
    <property type="entry name" value="lambda repressor-like DNA-binding domains"/>
    <property type="match status" value="1"/>
</dbReference>
<dbReference type="Proteomes" id="UP001501411">
    <property type="component" value="Unassembled WGS sequence"/>
</dbReference>
<keyword evidence="1" id="KW-0805">Transcription regulation</keyword>
<dbReference type="CDD" id="cd00093">
    <property type="entry name" value="HTH_XRE"/>
    <property type="match status" value="1"/>
</dbReference>
<evidence type="ECO:0000256" key="1">
    <source>
        <dbReference type="ARBA" id="ARBA00023015"/>
    </source>
</evidence>
<dbReference type="InterPro" id="IPR036286">
    <property type="entry name" value="LexA/Signal_pep-like_sf"/>
</dbReference>
<dbReference type="Gene3D" id="2.10.109.10">
    <property type="entry name" value="Umud Fragment, subunit A"/>
    <property type="match status" value="1"/>
</dbReference>
<dbReference type="InterPro" id="IPR001387">
    <property type="entry name" value="Cro/C1-type_HTH"/>
</dbReference>
<dbReference type="SMART" id="SM00530">
    <property type="entry name" value="HTH_XRE"/>
    <property type="match status" value="1"/>
</dbReference>
<evidence type="ECO:0000313" key="6">
    <source>
        <dbReference type="Proteomes" id="UP001501411"/>
    </source>
</evidence>
<accession>A0ABP9B8V7</accession>
<evidence type="ECO:0000313" key="5">
    <source>
        <dbReference type="EMBL" id="GAA4790805.1"/>
    </source>
</evidence>
<dbReference type="Pfam" id="PF01381">
    <property type="entry name" value="HTH_3"/>
    <property type="match status" value="1"/>
</dbReference>
<dbReference type="InterPro" id="IPR010982">
    <property type="entry name" value="Lambda_DNA-bd_dom_sf"/>
</dbReference>